<evidence type="ECO:0000313" key="5">
    <source>
        <dbReference type="Proteomes" id="UP000610456"/>
    </source>
</evidence>
<dbReference type="Pfam" id="PF08338">
    <property type="entry name" value="DUF1731"/>
    <property type="match status" value="1"/>
</dbReference>
<reference evidence="4" key="2">
    <citation type="submission" date="2020-09" db="EMBL/GenBank/DDBJ databases">
        <authorList>
            <person name="Sun Q."/>
            <person name="Kim S."/>
        </authorList>
    </citation>
    <scope>NUCLEOTIDE SEQUENCE</scope>
    <source>
        <strain evidence="4">KCTC 12719</strain>
    </source>
</reference>
<dbReference type="Gene3D" id="3.40.50.720">
    <property type="entry name" value="NAD(P)-binding Rossmann-like Domain"/>
    <property type="match status" value="1"/>
</dbReference>
<dbReference type="InterPro" id="IPR010099">
    <property type="entry name" value="SDR39U1"/>
</dbReference>
<dbReference type="AlphaFoldDB" id="A0A918S7E7"/>
<dbReference type="PANTHER" id="PTHR11092">
    <property type="entry name" value="SUGAR NUCLEOTIDE EPIMERASE RELATED"/>
    <property type="match status" value="1"/>
</dbReference>
<organism evidence="4 5">
    <name type="scientific">Salinimicrobium marinum</name>
    <dbReference type="NCBI Taxonomy" id="680283"/>
    <lineage>
        <taxon>Bacteria</taxon>
        <taxon>Pseudomonadati</taxon>
        <taxon>Bacteroidota</taxon>
        <taxon>Flavobacteriia</taxon>
        <taxon>Flavobacteriales</taxon>
        <taxon>Flavobacteriaceae</taxon>
        <taxon>Salinimicrobium</taxon>
    </lineage>
</organism>
<feature type="domain" description="NAD-dependent epimerase/dehydratase" evidence="2">
    <location>
        <begin position="3"/>
        <end position="224"/>
    </location>
</feature>
<accession>A0A918S7E7</accession>
<comment type="caution">
    <text evidence="4">The sequence shown here is derived from an EMBL/GenBank/DDBJ whole genome shotgun (WGS) entry which is preliminary data.</text>
</comment>
<gene>
    <name evidence="4" type="ORF">GCM10007103_07370</name>
</gene>
<name>A0A918S7E7_9FLAO</name>
<dbReference type="RefSeq" id="WP_189603336.1">
    <property type="nucleotide sequence ID" value="NZ_BMXB01000001.1"/>
</dbReference>
<dbReference type="EMBL" id="BMXB01000001">
    <property type="protein sequence ID" value="GHA28312.1"/>
    <property type="molecule type" value="Genomic_DNA"/>
</dbReference>
<sequence length="300" mass="33481">MRILITGATGLIGSEIVKLCKEKEIGVNYLTTSKSKIEKQSGYKGFHWNPSKGEIDPACLEEVGAVINLAGANIFRRWTDNAKEKILKSRIDSLDLLYRTLENNEHEVGHLVSASAIGVYPHSYDKMYSEDEKDLDDHFLGTVVQKWEAAADRFRSLDLRVAKIRVGLVLGKDGGALPKLNQVVKMNVGAVLGKGKQWQSWIHVRDLARIFLHVVENGFQGVYNAVAPNPVTHQELMNELAKQQDKKIWLPKVPSFVLKGIMGEMASTVLASQLVASKKIEDTGYAFQYVNIHKALENLK</sequence>
<evidence type="ECO:0000256" key="1">
    <source>
        <dbReference type="ARBA" id="ARBA00009353"/>
    </source>
</evidence>
<reference evidence="4" key="1">
    <citation type="journal article" date="2014" name="Int. J. Syst. Evol. Microbiol.">
        <title>Complete genome sequence of Corynebacterium casei LMG S-19264T (=DSM 44701T), isolated from a smear-ripened cheese.</title>
        <authorList>
            <consortium name="US DOE Joint Genome Institute (JGI-PGF)"/>
            <person name="Walter F."/>
            <person name="Albersmeier A."/>
            <person name="Kalinowski J."/>
            <person name="Ruckert C."/>
        </authorList>
    </citation>
    <scope>NUCLEOTIDE SEQUENCE</scope>
    <source>
        <strain evidence="4">KCTC 12719</strain>
    </source>
</reference>
<protein>
    <submittedName>
        <fullName evidence="4">NAD-dependent epimerase</fullName>
    </submittedName>
</protein>
<feature type="domain" description="DUF1731" evidence="3">
    <location>
        <begin position="253"/>
        <end position="299"/>
    </location>
</feature>
<evidence type="ECO:0000259" key="2">
    <source>
        <dbReference type="Pfam" id="PF01370"/>
    </source>
</evidence>
<dbReference type="InterPro" id="IPR013549">
    <property type="entry name" value="DUF1731"/>
</dbReference>
<dbReference type="InterPro" id="IPR036291">
    <property type="entry name" value="NAD(P)-bd_dom_sf"/>
</dbReference>
<dbReference type="PANTHER" id="PTHR11092:SF0">
    <property type="entry name" value="EPIMERASE FAMILY PROTEIN SDR39U1"/>
    <property type="match status" value="1"/>
</dbReference>
<dbReference type="InterPro" id="IPR001509">
    <property type="entry name" value="Epimerase_deHydtase"/>
</dbReference>
<dbReference type="Pfam" id="PF01370">
    <property type="entry name" value="Epimerase"/>
    <property type="match status" value="1"/>
</dbReference>
<keyword evidence="5" id="KW-1185">Reference proteome</keyword>
<dbReference type="Proteomes" id="UP000610456">
    <property type="component" value="Unassembled WGS sequence"/>
</dbReference>
<dbReference type="NCBIfam" id="TIGR01777">
    <property type="entry name" value="yfcH"/>
    <property type="match status" value="1"/>
</dbReference>
<evidence type="ECO:0000259" key="3">
    <source>
        <dbReference type="Pfam" id="PF08338"/>
    </source>
</evidence>
<comment type="similarity">
    <text evidence="1">Belongs to the NAD(P)-dependent epimerase/dehydratase family. SDR39U1 subfamily.</text>
</comment>
<evidence type="ECO:0000313" key="4">
    <source>
        <dbReference type="EMBL" id="GHA28312.1"/>
    </source>
</evidence>
<dbReference type="SUPFAM" id="SSF51735">
    <property type="entry name" value="NAD(P)-binding Rossmann-fold domains"/>
    <property type="match status" value="1"/>
</dbReference>
<proteinExistence type="inferred from homology"/>